<dbReference type="InterPro" id="IPR014179">
    <property type="entry name" value="PfaD-like_TIM-barrel"/>
</dbReference>
<dbReference type="SUPFAM" id="SSF51412">
    <property type="entry name" value="Inosine monophosphate dehydrogenase (IMPDH)"/>
    <property type="match status" value="1"/>
</dbReference>
<dbReference type="Pfam" id="PF03060">
    <property type="entry name" value="NMO"/>
    <property type="match status" value="1"/>
</dbReference>
<dbReference type="InterPro" id="IPR013785">
    <property type="entry name" value="Aldolase_TIM"/>
</dbReference>
<gene>
    <name evidence="2" type="ORF">E1298_09150</name>
</gene>
<keyword evidence="3" id="KW-1185">Reference proteome</keyword>
<dbReference type="Proteomes" id="UP000294513">
    <property type="component" value="Unassembled WGS sequence"/>
</dbReference>
<evidence type="ECO:0000313" key="3">
    <source>
        <dbReference type="Proteomes" id="UP000294513"/>
    </source>
</evidence>
<sequence length="524" mass="55449">MRWRPNGRAAAFGPDELAACASSVREPVHLVTRPGGSRGLGLGGDTGMGRDGYPLLGTMPPLYPEWLGDREFCRTHGLRFPYVTGEMAGGIASVRLVTAVARAGMLGFFGAAGLAPSDVERAVVRLSADLGRTGGWGVNLIHAPGAEDIVADLLLRHGVPRISASAFLDLTPAVVRCSAAGLTRDPAGRIVRRTHVFAKVSRPEVAAKFMSPAPPAILSALVARGVLTEDEARLAGRIPVAADVTVEADSGGHTDNRPLAVIFPVIQRLRDRICAPYDQAGPVRIGAAGGLGTPAGVAAAFALGAAYVLTGSVNQLAVEAGISDAAKALLADAGVADVAMAPAPDMFEAGIKVQVLRRGTMFAGRAARLHELYRTHESLEEIPARVRTALERDTLGASLDDIWSVTRAFWASRDPAQLERADTDPKHRMALAFRWYLGMSSRWAIEGEPGRVTDYQLWCGPAVGAFNDWAAGTFLADPAERKATQIALNLLEGAAVISRAHQLRSHGVPIPARALSYEPRRLTC</sequence>
<name>A0A4R5C935_9ACTN</name>
<evidence type="ECO:0000259" key="1">
    <source>
        <dbReference type="Pfam" id="PF21607"/>
    </source>
</evidence>
<protein>
    <submittedName>
        <fullName evidence="2">PfaD family polyunsaturated fatty acid/polyketide biosynthesis protein</fullName>
    </submittedName>
</protein>
<dbReference type="InterPro" id="IPR049489">
    <property type="entry name" value="FabD-like_helical_ins"/>
</dbReference>
<proteinExistence type="predicted"/>
<dbReference type="EMBL" id="SMKU01000030">
    <property type="protein sequence ID" value="TDD93522.1"/>
    <property type="molecule type" value="Genomic_DNA"/>
</dbReference>
<organism evidence="2 3">
    <name type="scientific">Actinomadura rubrisoli</name>
    <dbReference type="NCBI Taxonomy" id="2530368"/>
    <lineage>
        <taxon>Bacteria</taxon>
        <taxon>Bacillati</taxon>
        <taxon>Actinomycetota</taxon>
        <taxon>Actinomycetes</taxon>
        <taxon>Streptosporangiales</taxon>
        <taxon>Thermomonosporaceae</taxon>
        <taxon>Actinomadura</taxon>
    </lineage>
</organism>
<dbReference type="Pfam" id="PF21607">
    <property type="entry name" value="FabD_helical_ins"/>
    <property type="match status" value="1"/>
</dbReference>
<dbReference type="PANTHER" id="PTHR32332">
    <property type="entry name" value="2-NITROPROPANE DIOXYGENASE"/>
    <property type="match status" value="1"/>
</dbReference>
<dbReference type="OrthoDB" id="3248271at2"/>
<dbReference type="PANTHER" id="PTHR32332:SF20">
    <property type="entry name" value="2-NITROPROPANE DIOXYGENASE-LIKE PROTEIN"/>
    <property type="match status" value="1"/>
</dbReference>
<dbReference type="AlphaFoldDB" id="A0A4R5C935"/>
<dbReference type="NCBIfam" id="TIGR02814">
    <property type="entry name" value="pfaD_fam"/>
    <property type="match status" value="1"/>
</dbReference>
<dbReference type="Gene3D" id="3.20.20.70">
    <property type="entry name" value="Aldolase class I"/>
    <property type="match status" value="1"/>
</dbReference>
<evidence type="ECO:0000313" key="2">
    <source>
        <dbReference type="EMBL" id="TDD93522.1"/>
    </source>
</evidence>
<feature type="domain" description="[Acyl-carrier-protein] S-malonyltransferase-like inserted helical" evidence="1">
    <location>
        <begin position="376"/>
        <end position="455"/>
    </location>
</feature>
<comment type="caution">
    <text evidence="2">The sequence shown here is derived from an EMBL/GenBank/DDBJ whole genome shotgun (WGS) entry which is preliminary data.</text>
</comment>
<reference evidence="2 3" key="1">
    <citation type="submission" date="2019-03" db="EMBL/GenBank/DDBJ databases">
        <title>Draft genome sequences of novel Actinobacteria.</title>
        <authorList>
            <person name="Sahin N."/>
            <person name="Ay H."/>
            <person name="Saygin H."/>
        </authorList>
    </citation>
    <scope>NUCLEOTIDE SEQUENCE [LARGE SCALE GENOMIC DNA]</scope>
    <source>
        <strain evidence="2 3">H3C3</strain>
    </source>
</reference>
<accession>A0A4R5C935</accession>